<evidence type="ECO:0000313" key="5">
    <source>
        <dbReference type="Proteomes" id="UP001515480"/>
    </source>
</evidence>
<evidence type="ECO:0000256" key="2">
    <source>
        <dbReference type="SAM" id="MobiDB-lite"/>
    </source>
</evidence>
<keyword evidence="5" id="KW-1185">Reference proteome</keyword>
<dbReference type="InterPro" id="IPR012945">
    <property type="entry name" value="Tubulin-bd_cofactor_C_dom"/>
</dbReference>
<evidence type="ECO:0000259" key="3">
    <source>
        <dbReference type="PROSITE" id="PS51329"/>
    </source>
</evidence>
<feature type="region of interest" description="Disordered" evidence="2">
    <location>
        <begin position="307"/>
        <end position="336"/>
    </location>
</feature>
<name>A0AB34JXH9_PRYPA</name>
<dbReference type="Pfam" id="PF07986">
    <property type="entry name" value="TBCC"/>
    <property type="match status" value="1"/>
</dbReference>
<dbReference type="Proteomes" id="UP001515480">
    <property type="component" value="Unassembled WGS sequence"/>
</dbReference>
<reference evidence="4 5" key="1">
    <citation type="journal article" date="2024" name="Science">
        <title>Giant polyketide synthase enzymes in the biosynthesis of giant marine polyether toxins.</title>
        <authorList>
            <person name="Fallon T.R."/>
            <person name="Shende V.V."/>
            <person name="Wierzbicki I.H."/>
            <person name="Pendleton A.L."/>
            <person name="Watervoot N.F."/>
            <person name="Auber R.P."/>
            <person name="Gonzalez D.J."/>
            <person name="Wisecaver J.H."/>
            <person name="Moore B.S."/>
        </authorList>
    </citation>
    <scope>NUCLEOTIDE SEQUENCE [LARGE SCALE GENOMIC DNA]</scope>
    <source>
        <strain evidence="4 5">12B1</strain>
    </source>
</reference>
<proteinExistence type="inferred from homology"/>
<feature type="region of interest" description="Disordered" evidence="2">
    <location>
        <begin position="386"/>
        <end position="407"/>
    </location>
</feature>
<sequence length="685" mass="73189">MALVPCEEVWLHALLPLPPLSLTEPRLLAVLSHPRAASSDGHLTAEQWVSLAHASLGLTRAQSLAALRLLLLLSPSPPPPPPSPPPRTPLGSLLLLLWTHHAHHTLGAGLTPSKHHTAAGDVYPSLPLPPSAAPSAHVVDGGPRADARSLAVHARLAAAAAPRRHALLRASLPTLLHLACAGAERAYAHEVERLALLLRPDGATAARLGKGGGGGGVAAALGLWADVPAVRPRRAPLSCSPPSPRLFQSPPPPLPLHLLFLHNHLHLLFLHNHLDLLFLRNHLHLLLSATHLRLLLLPSTIPSTISSSTITSSTSTSTHHSPTSCSSSTYLSSGPPQLRASIPAPTLITYLRAALVHPAVQLPPKPAEHEATPATPHGALASLPDCEPTSPRTPCSPHVMTPATPPPRLAVMTSDDEQAGSSSGLLQTVGEADCAQPAGSGSVLRLQGAKRRTVVLREEDVRHCSLQLIDCHASYIYVLAPVRFVEVLGCCGCTILLGAVQRVLTVHFCEKLKLFAACRALRLCNCLDTHVHACVNSPPLIWGENHRLFLAPTCAAYPRIEEHLRDATIAPSLSQNYWNRPADLFISPEASYSLLPAAKFLPFSVPFDLRPDGGDASPFRFELPPEYSAALRAHQRRLSKLGAELGGLRCSSETRGEAQSVLAGNFKDWLHRTGNIRQLHDLLGK</sequence>
<dbReference type="EMBL" id="JBGBPQ010000004">
    <property type="protein sequence ID" value="KAL1525817.1"/>
    <property type="molecule type" value="Genomic_DNA"/>
</dbReference>
<feature type="domain" description="C-CAP/cofactor C-like" evidence="3">
    <location>
        <begin position="437"/>
        <end position="569"/>
    </location>
</feature>
<evidence type="ECO:0000256" key="1">
    <source>
        <dbReference type="ARBA" id="ARBA00008848"/>
    </source>
</evidence>
<gene>
    <name evidence="4" type="ORF">AB1Y20_020656</name>
</gene>
<organism evidence="4 5">
    <name type="scientific">Prymnesium parvum</name>
    <name type="common">Toxic golden alga</name>
    <dbReference type="NCBI Taxonomy" id="97485"/>
    <lineage>
        <taxon>Eukaryota</taxon>
        <taxon>Haptista</taxon>
        <taxon>Haptophyta</taxon>
        <taxon>Prymnesiophyceae</taxon>
        <taxon>Prymnesiales</taxon>
        <taxon>Prymnesiaceae</taxon>
        <taxon>Prymnesium</taxon>
    </lineage>
</organism>
<accession>A0AB34JXH9</accession>
<protein>
    <recommendedName>
        <fullName evidence="3">C-CAP/cofactor C-like domain-containing protein</fullName>
    </recommendedName>
</protein>
<dbReference type="PROSITE" id="PS51329">
    <property type="entry name" value="C_CAP_COFACTOR_C"/>
    <property type="match status" value="1"/>
</dbReference>
<evidence type="ECO:0000313" key="4">
    <source>
        <dbReference type="EMBL" id="KAL1525817.1"/>
    </source>
</evidence>
<dbReference type="InterPro" id="IPR016098">
    <property type="entry name" value="CAP/MinC_C"/>
</dbReference>
<comment type="similarity">
    <text evidence="1">Belongs to the TBCC family.</text>
</comment>
<dbReference type="InterPro" id="IPR039589">
    <property type="entry name" value="TBCC1"/>
</dbReference>
<dbReference type="Gene3D" id="2.160.20.70">
    <property type="match status" value="1"/>
</dbReference>
<dbReference type="PANTHER" id="PTHR16052">
    <property type="entry name" value="TBCC DOMAIN-CONTAINING PROTEIN 1"/>
    <property type="match status" value="1"/>
</dbReference>
<feature type="compositionally biased region" description="Low complexity" evidence="2">
    <location>
        <begin position="307"/>
        <end position="333"/>
    </location>
</feature>
<comment type="caution">
    <text evidence="4">The sequence shown here is derived from an EMBL/GenBank/DDBJ whole genome shotgun (WGS) entry which is preliminary data.</text>
</comment>
<dbReference type="PANTHER" id="PTHR16052:SF0">
    <property type="entry name" value="TBCC DOMAIN-CONTAINING PROTEIN 1"/>
    <property type="match status" value="1"/>
</dbReference>
<dbReference type="AlphaFoldDB" id="A0AB34JXH9"/>
<dbReference type="InterPro" id="IPR017901">
    <property type="entry name" value="C-CAP_CF_C-like"/>
</dbReference>